<organism evidence="1 2">
    <name type="scientific">Candidatus Pantoea floridensis</name>
    <dbReference type="NCBI Taxonomy" id="1938870"/>
    <lineage>
        <taxon>Bacteria</taxon>
        <taxon>Pseudomonadati</taxon>
        <taxon>Pseudomonadota</taxon>
        <taxon>Gammaproteobacteria</taxon>
        <taxon>Enterobacterales</taxon>
        <taxon>Erwiniaceae</taxon>
        <taxon>Pantoea</taxon>
    </lineage>
</organism>
<reference evidence="2" key="1">
    <citation type="submission" date="2017-09" db="EMBL/GenBank/DDBJ databases">
        <authorList>
            <person name="Varghese N."/>
            <person name="Submissions S."/>
        </authorList>
    </citation>
    <scope>NUCLEOTIDE SEQUENCE [LARGE SCALE GENOMIC DNA]</scope>
    <source>
        <strain evidence="2">JKS000234</strain>
    </source>
</reference>
<name>A0A286BMH3_9GAMM</name>
<gene>
    <name evidence="1" type="ORF">SAMN06273570_0219</name>
</gene>
<proteinExistence type="predicted"/>
<dbReference type="EMBL" id="OCMY01000001">
    <property type="protein sequence ID" value="SOD35332.1"/>
    <property type="molecule type" value="Genomic_DNA"/>
</dbReference>
<dbReference type="AlphaFoldDB" id="A0A286BMH3"/>
<accession>A0A286BMH3</accession>
<dbReference type="Proteomes" id="UP000219271">
    <property type="component" value="Unassembled WGS sequence"/>
</dbReference>
<sequence>MYRRVAIHGDPVNNRNIHGDLVNSRTTLTLCQ</sequence>
<evidence type="ECO:0000313" key="2">
    <source>
        <dbReference type="Proteomes" id="UP000219271"/>
    </source>
</evidence>
<protein>
    <submittedName>
        <fullName evidence="1">Uncharacterized protein</fullName>
    </submittedName>
</protein>
<keyword evidence="2" id="KW-1185">Reference proteome</keyword>
<evidence type="ECO:0000313" key="1">
    <source>
        <dbReference type="EMBL" id="SOD35332.1"/>
    </source>
</evidence>